<keyword evidence="2" id="KW-1185">Reference proteome</keyword>
<reference evidence="1 2" key="1">
    <citation type="journal article" date="2018" name="Gigascience">
        <title>Genomes of trombidid mites reveal novel predicted allergens and laterally-transferred genes associated with secondary metabolism.</title>
        <authorList>
            <person name="Dong X."/>
            <person name="Chaisiri K."/>
            <person name="Xia D."/>
            <person name="Armstrong S.D."/>
            <person name="Fang Y."/>
            <person name="Donnelly M.J."/>
            <person name="Kadowaki T."/>
            <person name="McGarry J.W."/>
            <person name="Darby A.C."/>
            <person name="Makepeace B.L."/>
        </authorList>
    </citation>
    <scope>NUCLEOTIDE SEQUENCE [LARGE SCALE GENOMIC DNA]</scope>
    <source>
        <strain evidence="1">UoL-WK</strain>
    </source>
</reference>
<organism evidence="1 2">
    <name type="scientific">Dinothrombium tinctorium</name>
    <dbReference type="NCBI Taxonomy" id="1965070"/>
    <lineage>
        <taxon>Eukaryota</taxon>
        <taxon>Metazoa</taxon>
        <taxon>Ecdysozoa</taxon>
        <taxon>Arthropoda</taxon>
        <taxon>Chelicerata</taxon>
        <taxon>Arachnida</taxon>
        <taxon>Acari</taxon>
        <taxon>Acariformes</taxon>
        <taxon>Trombidiformes</taxon>
        <taxon>Prostigmata</taxon>
        <taxon>Anystina</taxon>
        <taxon>Parasitengona</taxon>
        <taxon>Trombidioidea</taxon>
        <taxon>Trombidiidae</taxon>
        <taxon>Dinothrombium</taxon>
    </lineage>
</organism>
<comment type="caution">
    <text evidence="1">The sequence shown here is derived from an EMBL/GenBank/DDBJ whole genome shotgun (WGS) entry which is preliminary data.</text>
</comment>
<protein>
    <submittedName>
        <fullName evidence="1">Uncharacterized protein</fullName>
    </submittedName>
</protein>
<dbReference type="Proteomes" id="UP000285301">
    <property type="component" value="Unassembled WGS sequence"/>
</dbReference>
<evidence type="ECO:0000313" key="2">
    <source>
        <dbReference type="Proteomes" id="UP000285301"/>
    </source>
</evidence>
<sequence>MNNVFTSFHRINVNFSKLIDLFQTQLSEIQNLCIHNCDGINDNNIKLIGIHLRNLKCLSICDLQVTDDGLASLFDVCSNLETLIFSPSDDNFNGSCFQHLPPLKNLALFGWFQLTQPQCELLHRRLSNSLESLGYFNLDCDFENIIKILLNDFSHLKTVKWRISKDWDTLQLLFRCSLGLFCDYLSPEMRGLQQITLLNCPNVTAAEIESLPSFENAKCINFSFAMKVSDLNLSKLLSHFPNMQKLRLRLKGNFKRHHETLYLISKMSNLKELDLEFITYDESEMIIDENLSRIFNAPNLQRIGIACVDQKLAYDLMNMLRLSETRQNVIKIQFYLSLDVYVEVDDFEKIKIEIYKKGDYHYYLWTEQQLAII</sequence>
<gene>
    <name evidence="1" type="ORF">B4U79_17482</name>
</gene>
<dbReference type="OrthoDB" id="3219396at2759"/>
<dbReference type="EMBL" id="NCKU01001426">
    <property type="protein sequence ID" value="RWS12123.1"/>
    <property type="molecule type" value="Genomic_DNA"/>
</dbReference>
<dbReference type="AlphaFoldDB" id="A0A443RA43"/>
<accession>A0A443RA43</accession>
<dbReference type="SUPFAM" id="SSF52047">
    <property type="entry name" value="RNI-like"/>
    <property type="match status" value="1"/>
</dbReference>
<proteinExistence type="predicted"/>
<name>A0A443RA43_9ACAR</name>
<evidence type="ECO:0000313" key="1">
    <source>
        <dbReference type="EMBL" id="RWS12123.1"/>
    </source>
</evidence>
<dbReference type="Gene3D" id="3.80.10.10">
    <property type="entry name" value="Ribonuclease Inhibitor"/>
    <property type="match status" value="1"/>
</dbReference>
<dbReference type="STRING" id="1965070.A0A443RA43"/>
<dbReference type="InterPro" id="IPR032675">
    <property type="entry name" value="LRR_dom_sf"/>
</dbReference>